<dbReference type="Proteomes" id="UP001652625">
    <property type="component" value="Chromosome 04"/>
</dbReference>
<accession>A0ABM4BP18</accession>
<dbReference type="InterPro" id="IPR029392">
    <property type="entry name" value="AP-5_subunit_s1"/>
</dbReference>
<feature type="signal peptide" evidence="1">
    <location>
        <begin position="1"/>
        <end position="15"/>
    </location>
</feature>
<name>A0ABM4BP18_HYDVU</name>
<dbReference type="PANTHER" id="PTHR16120">
    <property type="entry name" value="AP-5 COMPLEX SUBUNIT SIGMA-1"/>
    <property type="match status" value="1"/>
</dbReference>
<dbReference type="Pfam" id="PF15001">
    <property type="entry name" value="AP-5_subunit_s1"/>
    <property type="match status" value="1"/>
</dbReference>
<protein>
    <submittedName>
        <fullName evidence="3">AP-5 complex subunit sigma-1 isoform X3</fullName>
    </submittedName>
</protein>
<gene>
    <name evidence="3" type="primary">LOC101236065</name>
</gene>
<evidence type="ECO:0000256" key="1">
    <source>
        <dbReference type="SAM" id="SignalP"/>
    </source>
</evidence>
<proteinExistence type="predicted"/>
<dbReference type="GeneID" id="101236065"/>
<sequence>MVLVFIVHALFCNEASNIGSTLKYWEAYAPLTKNIDDNCRNIEHENLVSIINRVNSEYVFRRDVANNKELIDQGSETGIFRLKNSLIPNVHSVLWKSSNGYAFVFVLVAGENITSAVDILGLIVKYSLSIFNMAENQDSQLLQYPEKMVALLHVFLPAGQLLFLNNRLIKQLERDLNKILSDKK</sequence>
<organism evidence="2 3">
    <name type="scientific">Hydra vulgaris</name>
    <name type="common">Hydra</name>
    <name type="synonym">Hydra attenuata</name>
    <dbReference type="NCBI Taxonomy" id="6087"/>
    <lineage>
        <taxon>Eukaryota</taxon>
        <taxon>Metazoa</taxon>
        <taxon>Cnidaria</taxon>
        <taxon>Hydrozoa</taxon>
        <taxon>Hydroidolina</taxon>
        <taxon>Anthoathecata</taxon>
        <taxon>Aplanulata</taxon>
        <taxon>Hydridae</taxon>
        <taxon>Hydra</taxon>
    </lineage>
</organism>
<dbReference type="RefSeq" id="XP_065650856.1">
    <property type="nucleotide sequence ID" value="XM_065794784.1"/>
</dbReference>
<keyword evidence="1" id="KW-0732">Signal</keyword>
<evidence type="ECO:0000313" key="2">
    <source>
        <dbReference type="Proteomes" id="UP001652625"/>
    </source>
</evidence>
<reference evidence="3" key="1">
    <citation type="submission" date="2025-08" db="UniProtKB">
        <authorList>
            <consortium name="RefSeq"/>
        </authorList>
    </citation>
    <scope>IDENTIFICATION</scope>
</reference>
<evidence type="ECO:0000313" key="3">
    <source>
        <dbReference type="RefSeq" id="XP_065650856.1"/>
    </source>
</evidence>
<feature type="chain" id="PRO_5046770335" evidence="1">
    <location>
        <begin position="16"/>
        <end position="184"/>
    </location>
</feature>
<keyword evidence="2" id="KW-1185">Reference proteome</keyword>
<dbReference type="PANTHER" id="PTHR16120:SF0">
    <property type="entry name" value="AP-5 COMPLEX SUBUNIT SIGMA-1"/>
    <property type="match status" value="1"/>
</dbReference>